<keyword evidence="8" id="KW-1185">Reference proteome</keyword>
<evidence type="ECO:0008006" key="9">
    <source>
        <dbReference type="Google" id="ProtNLM"/>
    </source>
</evidence>
<protein>
    <recommendedName>
        <fullName evidence="9">TF-B3 domain-containing protein</fullName>
    </recommendedName>
</protein>
<proteinExistence type="predicted"/>
<dbReference type="EMBL" id="JACBKZ010000015">
    <property type="protein sequence ID" value="KAF5930563.1"/>
    <property type="molecule type" value="Genomic_DNA"/>
</dbReference>
<keyword evidence="3" id="KW-0238">DNA-binding</keyword>
<dbReference type="Proteomes" id="UP000593564">
    <property type="component" value="Unassembled WGS sequence"/>
</dbReference>
<comment type="caution">
    <text evidence="7">The sequence shown here is derived from an EMBL/GenBank/DDBJ whole genome shotgun (WGS) entry which is preliminary data.</text>
</comment>
<comment type="subcellular location">
    <subcellularLocation>
        <location evidence="1">Nucleus</location>
    </subcellularLocation>
</comment>
<reference evidence="8" key="1">
    <citation type="journal article" date="2020" name="Nat. Commun.">
        <title>Genome assembly of wild tea tree DASZ reveals pedigree and selection history of tea varieties.</title>
        <authorList>
            <person name="Zhang W."/>
            <person name="Zhang Y."/>
            <person name="Qiu H."/>
            <person name="Guo Y."/>
            <person name="Wan H."/>
            <person name="Zhang X."/>
            <person name="Scossa F."/>
            <person name="Alseekh S."/>
            <person name="Zhang Q."/>
            <person name="Wang P."/>
            <person name="Xu L."/>
            <person name="Schmidt M.H."/>
            <person name="Jia X."/>
            <person name="Li D."/>
            <person name="Zhu A."/>
            <person name="Guo F."/>
            <person name="Chen W."/>
            <person name="Ni D."/>
            <person name="Usadel B."/>
            <person name="Fernie A.R."/>
            <person name="Wen W."/>
        </authorList>
    </citation>
    <scope>NUCLEOTIDE SEQUENCE [LARGE SCALE GENOMIC DNA]</scope>
    <source>
        <strain evidence="8">cv. G240</strain>
    </source>
</reference>
<feature type="compositionally biased region" description="Basic and acidic residues" evidence="6">
    <location>
        <begin position="60"/>
        <end position="76"/>
    </location>
</feature>
<name>A0A7J7FQJ8_CAMSI</name>
<evidence type="ECO:0000256" key="3">
    <source>
        <dbReference type="ARBA" id="ARBA00023125"/>
    </source>
</evidence>
<accession>A0A7J7FQJ8</accession>
<dbReference type="Gene3D" id="2.40.330.10">
    <property type="entry name" value="DNA-binding pseudobarrel domain"/>
    <property type="match status" value="1"/>
</dbReference>
<evidence type="ECO:0000256" key="6">
    <source>
        <dbReference type="SAM" id="MobiDB-lite"/>
    </source>
</evidence>
<evidence type="ECO:0000256" key="4">
    <source>
        <dbReference type="ARBA" id="ARBA00023163"/>
    </source>
</evidence>
<sequence>MKFHVAPVANQSAQKYGYKMDWTEFVTKHKLEADNVIFFYKPVLPSEGNHYAIRFKRPSKKDDSKKGGNKDIHPEN</sequence>
<feature type="region of interest" description="Disordered" evidence="6">
    <location>
        <begin position="54"/>
        <end position="76"/>
    </location>
</feature>
<dbReference type="AlphaFoldDB" id="A0A7J7FQJ8"/>
<keyword evidence="4" id="KW-0804">Transcription</keyword>
<evidence type="ECO:0000256" key="1">
    <source>
        <dbReference type="ARBA" id="ARBA00004123"/>
    </source>
</evidence>
<dbReference type="InterPro" id="IPR015300">
    <property type="entry name" value="DNA-bd_pseudobarrel_sf"/>
</dbReference>
<evidence type="ECO:0000313" key="7">
    <source>
        <dbReference type="EMBL" id="KAF5930563.1"/>
    </source>
</evidence>
<keyword evidence="2" id="KW-0805">Transcription regulation</keyword>
<evidence type="ECO:0000256" key="2">
    <source>
        <dbReference type="ARBA" id="ARBA00023015"/>
    </source>
</evidence>
<keyword evidence="5" id="KW-0539">Nucleus</keyword>
<evidence type="ECO:0000313" key="8">
    <source>
        <dbReference type="Proteomes" id="UP000593564"/>
    </source>
</evidence>
<dbReference type="GO" id="GO:0005634">
    <property type="term" value="C:nucleus"/>
    <property type="evidence" value="ECO:0007669"/>
    <property type="project" value="UniProtKB-SubCell"/>
</dbReference>
<dbReference type="GO" id="GO:0003677">
    <property type="term" value="F:DNA binding"/>
    <property type="evidence" value="ECO:0007669"/>
    <property type="project" value="UniProtKB-KW"/>
</dbReference>
<organism evidence="7 8">
    <name type="scientific">Camellia sinensis</name>
    <name type="common">Tea plant</name>
    <name type="synonym">Thea sinensis</name>
    <dbReference type="NCBI Taxonomy" id="4442"/>
    <lineage>
        <taxon>Eukaryota</taxon>
        <taxon>Viridiplantae</taxon>
        <taxon>Streptophyta</taxon>
        <taxon>Embryophyta</taxon>
        <taxon>Tracheophyta</taxon>
        <taxon>Spermatophyta</taxon>
        <taxon>Magnoliopsida</taxon>
        <taxon>eudicotyledons</taxon>
        <taxon>Gunneridae</taxon>
        <taxon>Pentapetalae</taxon>
        <taxon>asterids</taxon>
        <taxon>Ericales</taxon>
        <taxon>Theaceae</taxon>
        <taxon>Camellia</taxon>
    </lineage>
</organism>
<evidence type="ECO:0000256" key="5">
    <source>
        <dbReference type="ARBA" id="ARBA00023242"/>
    </source>
</evidence>
<reference evidence="7 8" key="2">
    <citation type="submission" date="2020-07" db="EMBL/GenBank/DDBJ databases">
        <title>Genome assembly of wild tea tree DASZ reveals pedigree and selection history of tea varieties.</title>
        <authorList>
            <person name="Zhang W."/>
        </authorList>
    </citation>
    <scope>NUCLEOTIDE SEQUENCE [LARGE SCALE GENOMIC DNA]</scope>
    <source>
        <strain evidence="8">cv. G240</strain>
        <tissue evidence="7">Leaf</tissue>
    </source>
</reference>
<gene>
    <name evidence="7" type="ORF">HYC85_031436</name>
</gene>